<sequence>MPYPIHEVPLQHLSERINRLLIHLFPSENEHVTWKNHFNLAIENERSCSVLVPDFHLDLRPRHPPCSRAVPIWVGECGFTSSKRKLQRQLELATTMVPELDFAVMVFIRKAACRLPSYDHELLPLSRSDFTPSMPPRPNSLDPVVVGGITWLTVKSVNFHVFLRGADGKFNFKEGGSLYAQGKLFPHQQMDGVDHVLNSVVSRLILQFAQTMEKAGAEPTRINHIRTEAESVTFSAEWSVLLEELQSSLYDTAHSRYSKWVRCRTKSSQMGCKAAGPSTIAKKNSKKRNRSCK</sequence>
<evidence type="ECO:0000313" key="3">
    <source>
        <dbReference type="Proteomes" id="UP001194468"/>
    </source>
</evidence>
<feature type="region of interest" description="Disordered" evidence="1">
    <location>
        <begin position="270"/>
        <end position="293"/>
    </location>
</feature>
<reference evidence="2" key="2">
    <citation type="journal article" date="2020" name="Nat. Commun.">
        <title>Large-scale genome sequencing of mycorrhizal fungi provides insights into the early evolution of symbiotic traits.</title>
        <authorList>
            <person name="Miyauchi S."/>
            <person name="Kiss E."/>
            <person name="Kuo A."/>
            <person name="Drula E."/>
            <person name="Kohler A."/>
            <person name="Sanchez-Garcia M."/>
            <person name="Morin E."/>
            <person name="Andreopoulos B."/>
            <person name="Barry K.W."/>
            <person name="Bonito G."/>
            <person name="Buee M."/>
            <person name="Carver A."/>
            <person name="Chen C."/>
            <person name="Cichocki N."/>
            <person name="Clum A."/>
            <person name="Culley D."/>
            <person name="Crous P.W."/>
            <person name="Fauchery L."/>
            <person name="Girlanda M."/>
            <person name="Hayes R.D."/>
            <person name="Keri Z."/>
            <person name="LaButti K."/>
            <person name="Lipzen A."/>
            <person name="Lombard V."/>
            <person name="Magnuson J."/>
            <person name="Maillard F."/>
            <person name="Murat C."/>
            <person name="Nolan M."/>
            <person name="Ohm R.A."/>
            <person name="Pangilinan J."/>
            <person name="Pereira M.F."/>
            <person name="Perotto S."/>
            <person name="Peter M."/>
            <person name="Pfister S."/>
            <person name="Riley R."/>
            <person name="Sitrit Y."/>
            <person name="Stielow J.B."/>
            <person name="Szollosi G."/>
            <person name="Zifcakova L."/>
            <person name="Stursova M."/>
            <person name="Spatafora J.W."/>
            <person name="Tedersoo L."/>
            <person name="Vaario L.M."/>
            <person name="Yamada A."/>
            <person name="Yan M."/>
            <person name="Wang P."/>
            <person name="Xu J."/>
            <person name="Bruns T."/>
            <person name="Baldrian P."/>
            <person name="Vilgalys R."/>
            <person name="Dunand C."/>
            <person name="Henrissat B."/>
            <person name="Grigoriev I.V."/>
            <person name="Hibbett D."/>
            <person name="Nagy L.G."/>
            <person name="Martin F.M."/>
        </authorList>
    </citation>
    <scope>NUCLEOTIDE SEQUENCE</scope>
    <source>
        <strain evidence="2">BED1</strain>
    </source>
</reference>
<reference evidence="2" key="1">
    <citation type="submission" date="2019-10" db="EMBL/GenBank/DDBJ databases">
        <authorList>
            <consortium name="DOE Joint Genome Institute"/>
            <person name="Kuo A."/>
            <person name="Miyauchi S."/>
            <person name="Kiss E."/>
            <person name="Drula E."/>
            <person name="Kohler A."/>
            <person name="Sanchez-Garcia M."/>
            <person name="Andreopoulos B."/>
            <person name="Barry K.W."/>
            <person name="Bonito G."/>
            <person name="Buee M."/>
            <person name="Carver A."/>
            <person name="Chen C."/>
            <person name="Cichocki N."/>
            <person name="Clum A."/>
            <person name="Culley D."/>
            <person name="Crous P.W."/>
            <person name="Fauchery L."/>
            <person name="Girlanda M."/>
            <person name="Hayes R."/>
            <person name="Keri Z."/>
            <person name="LaButti K."/>
            <person name="Lipzen A."/>
            <person name="Lombard V."/>
            <person name="Magnuson J."/>
            <person name="Maillard F."/>
            <person name="Morin E."/>
            <person name="Murat C."/>
            <person name="Nolan M."/>
            <person name="Ohm R."/>
            <person name="Pangilinan J."/>
            <person name="Pereira M."/>
            <person name="Perotto S."/>
            <person name="Peter M."/>
            <person name="Riley R."/>
            <person name="Sitrit Y."/>
            <person name="Stielow B."/>
            <person name="Szollosi G."/>
            <person name="Zifcakova L."/>
            <person name="Stursova M."/>
            <person name="Spatafora J.W."/>
            <person name="Tedersoo L."/>
            <person name="Vaario L.-M."/>
            <person name="Yamada A."/>
            <person name="Yan M."/>
            <person name="Wang P."/>
            <person name="Xu J."/>
            <person name="Bruns T."/>
            <person name="Baldrian P."/>
            <person name="Vilgalys R."/>
            <person name="Henrissat B."/>
            <person name="Grigoriev I.V."/>
            <person name="Hibbett D."/>
            <person name="Nagy L.G."/>
            <person name="Martin F.M."/>
        </authorList>
    </citation>
    <scope>NUCLEOTIDE SEQUENCE</scope>
    <source>
        <strain evidence="2">BED1</strain>
    </source>
</reference>
<proteinExistence type="predicted"/>
<dbReference type="Proteomes" id="UP001194468">
    <property type="component" value="Unassembled WGS sequence"/>
</dbReference>
<evidence type="ECO:0000256" key="1">
    <source>
        <dbReference type="SAM" id="MobiDB-lite"/>
    </source>
</evidence>
<keyword evidence="3" id="KW-1185">Reference proteome</keyword>
<gene>
    <name evidence="2" type="ORF">L210DRAFT_869985</name>
</gene>
<feature type="compositionally biased region" description="Basic residues" evidence="1">
    <location>
        <begin position="283"/>
        <end position="293"/>
    </location>
</feature>
<protein>
    <submittedName>
        <fullName evidence="2">Uncharacterized protein</fullName>
    </submittedName>
</protein>
<comment type="caution">
    <text evidence="2">The sequence shown here is derived from an EMBL/GenBank/DDBJ whole genome shotgun (WGS) entry which is preliminary data.</text>
</comment>
<dbReference type="AlphaFoldDB" id="A0AAD4BIM4"/>
<organism evidence="2 3">
    <name type="scientific">Boletus edulis BED1</name>
    <dbReference type="NCBI Taxonomy" id="1328754"/>
    <lineage>
        <taxon>Eukaryota</taxon>
        <taxon>Fungi</taxon>
        <taxon>Dikarya</taxon>
        <taxon>Basidiomycota</taxon>
        <taxon>Agaricomycotina</taxon>
        <taxon>Agaricomycetes</taxon>
        <taxon>Agaricomycetidae</taxon>
        <taxon>Boletales</taxon>
        <taxon>Boletineae</taxon>
        <taxon>Boletaceae</taxon>
        <taxon>Boletoideae</taxon>
        <taxon>Boletus</taxon>
    </lineage>
</organism>
<name>A0AAD4BIM4_BOLED</name>
<dbReference type="EMBL" id="WHUW01000052">
    <property type="protein sequence ID" value="KAF8431199.1"/>
    <property type="molecule type" value="Genomic_DNA"/>
</dbReference>
<accession>A0AAD4BIM4</accession>
<evidence type="ECO:0000313" key="2">
    <source>
        <dbReference type="EMBL" id="KAF8431199.1"/>
    </source>
</evidence>